<dbReference type="AlphaFoldDB" id="F0ZED8"/>
<accession>F0ZED8</accession>
<name>F0ZED8_DICPU</name>
<keyword evidence="1" id="KW-0472">Membrane</keyword>
<dbReference type="KEGG" id="dpp:DICPUDRAFT_76705"/>
<evidence type="ECO:0000256" key="1">
    <source>
        <dbReference type="SAM" id="Phobius"/>
    </source>
</evidence>
<sequence length="491" mass="56782">MKILNFFNFIFLLLYIILLNYFITVVKSSSFSIVFDISLNGTSVFKNINDTKSKSFSEANSKILSFINNKEPHDLKIYLQMENYSDRDPPIIINEDSYFGNLYKFFTISLSVVDYNLNALENPESIIIDGSNSKSYFLHNDALMFTQSIKIDGFQFVNWQSNHIAIIRNFQYSTLEIDNCIFKDSNFIYRNHIDNCYQITLNNCQFIHMNPNVFNLFFNYIYINNISFINNINNNIIINDFKFLQISNSTFNNNTLYNKPFIELNFGNDNIDSKFLFDTILISNNFQNNQTPSNSIIKYNLNNIINNDNDSVIYYHNIKLNNVNIDSINKNQFKNIINANNSVINITNSIIPSSNYTINGNRNMIVSSNSTNNPSLAEPFCNIINSIIYKCTNKNNNNNNNNNSEKLKIILISALVPICAITIFLVIIAIYIINLKKRKKKIKEMEKRNKEIDKTIGEIIGSDQFLQPAPLELPNFLNEIELNPMATVDDK</sequence>
<keyword evidence="1" id="KW-1133">Transmembrane helix</keyword>
<gene>
    <name evidence="2" type="ORF">DICPUDRAFT_76705</name>
</gene>
<dbReference type="PANTHER" id="PTHR31318">
    <property type="entry name" value="EXPRESSED PROTEIN-RELATED"/>
    <property type="match status" value="1"/>
</dbReference>
<dbReference type="VEuPathDB" id="AmoebaDB:DICPUDRAFT_76705"/>
<dbReference type="PANTHER" id="PTHR31318:SF2">
    <property type="entry name" value="PECTIN LYASE-LIKE FAMILY PROTEIN-RELATED"/>
    <property type="match status" value="1"/>
</dbReference>
<feature type="transmembrane region" description="Helical" evidence="1">
    <location>
        <begin position="409"/>
        <end position="433"/>
    </location>
</feature>
<keyword evidence="1" id="KW-0812">Transmembrane</keyword>
<dbReference type="InParanoid" id="F0ZED8"/>
<protein>
    <submittedName>
        <fullName evidence="2">Uncharacterized protein</fullName>
    </submittedName>
</protein>
<dbReference type="EMBL" id="GL870993">
    <property type="protein sequence ID" value="EGC37674.1"/>
    <property type="molecule type" value="Genomic_DNA"/>
</dbReference>
<organism evidence="2 3">
    <name type="scientific">Dictyostelium purpureum</name>
    <name type="common">Slime mold</name>
    <dbReference type="NCBI Taxonomy" id="5786"/>
    <lineage>
        <taxon>Eukaryota</taxon>
        <taxon>Amoebozoa</taxon>
        <taxon>Evosea</taxon>
        <taxon>Eumycetozoa</taxon>
        <taxon>Dictyostelia</taxon>
        <taxon>Dictyosteliales</taxon>
        <taxon>Dictyosteliaceae</taxon>
        <taxon>Dictyostelium</taxon>
    </lineage>
</organism>
<proteinExistence type="predicted"/>
<dbReference type="GeneID" id="10499346"/>
<dbReference type="RefSeq" id="XP_003285778.1">
    <property type="nucleotide sequence ID" value="XM_003285730.1"/>
</dbReference>
<dbReference type="Proteomes" id="UP000001064">
    <property type="component" value="Unassembled WGS sequence"/>
</dbReference>
<dbReference type="FunCoup" id="F0ZED8">
    <property type="interactions" value="2"/>
</dbReference>
<keyword evidence="3" id="KW-1185">Reference proteome</keyword>
<evidence type="ECO:0000313" key="2">
    <source>
        <dbReference type="EMBL" id="EGC37674.1"/>
    </source>
</evidence>
<evidence type="ECO:0000313" key="3">
    <source>
        <dbReference type="Proteomes" id="UP000001064"/>
    </source>
</evidence>
<reference evidence="3" key="1">
    <citation type="journal article" date="2011" name="Genome Biol.">
        <title>Comparative genomics of the social amoebae Dictyostelium discoideum and Dictyostelium purpureum.</title>
        <authorList>
            <consortium name="US DOE Joint Genome Institute (JGI-PGF)"/>
            <person name="Sucgang R."/>
            <person name="Kuo A."/>
            <person name="Tian X."/>
            <person name="Salerno W."/>
            <person name="Parikh A."/>
            <person name="Feasley C.L."/>
            <person name="Dalin E."/>
            <person name="Tu H."/>
            <person name="Huang E."/>
            <person name="Barry K."/>
            <person name="Lindquist E."/>
            <person name="Shapiro H."/>
            <person name="Bruce D."/>
            <person name="Schmutz J."/>
            <person name="Salamov A."/>
            <person name="Fey P."/>
            <person name="Gaudet P."/>
            <person name="Anjard C."/>
            <person name="Babu M.M."/>
            <person name="Basu S."/>
            <person name="Bushmanova Y."/>
            <person name="van der Wel H."/>
            <person name="Katoh-Kurasawa M."/>
            <person name="Dinh C."/>
            <person name="Coutinho P.M."/>
            <person name="Saito T."/>
            <person name="Elias M."/>
            <person name="Schaap P."/>
            <person name="Kay R.R."/>
            <person name="Henrissat B."/>
            <person name="Eichinger L."/>
            <person name="Rivero F."/>
            <person name="Putnam N.H."/>
            <person name="West C.M."/>
            <person name="Loomis W.F."/>
            <person name="Chisholm R.L."/>
            <person name="Shaulsky G."/>
            <person name="Strassmann J.E."/>
            <person name="Queller D.C."/>
            <person name="Kuspa A."/>
            <person name="Grigoriev I.V."/>
        </authorList>
    </citation>
    <scope>NUCLEOTIDE SEQUENCE [LARGE SCALE GENOMIC DNA]</scope>
    <source>
        <strain evidence="3">QSDP1</strain>
    </source>
</reference>